<name>A0ABR7LZI9_9ACTN</name>
<dbReference type="Proteomes" id="UP000805614">
    <property type="component" value="Unassembled WGS sequence"/>
</dbReference>
<dbReference type="Gene3D" id="2.130.10.10">
    <property type="entry name" value="YVTN repeat-like/Quinoprotein amine dehydrogenase"/>
    <property type="match status" value="1"/>
</dbReference>
<dbReference type="SUPFAM" id="SSF50969">
    <property type="entry name" value="YVTN repeat-like/Quinoprotein amine dehydrogenase"/>
    <property type="match status" value="1"/>
</dbReference>
<dbReference type="InterPro" id="IPR015943">
    <property type="entry name" value="WD40/YVTN_repeat-like_dom_sf"/>
</dbReference>
<sequence length="387" mass="40646">MAAGVALCSCGSSGTEGTSAPEQRPHGYVEGAEETAEAQWRLVLADDSGTAHLLDPATEKVTEATRTGGITDVESDGRFAYLATSSGVRVFDSGVWTGDHGDHVHYYRAATRVIGEYQTGTAPDASTTVAGDPAITALTTGDEAHVVDRKALESGRVSVTMRSRGRAALAYAEHVLVAATDGADGTVTIYGRDGRPAGRIQESCPAPRGQAITRRGAVFGCADGALVVTGRGTELSGKKIAYPGRVTEDERAMAFHHRPGTAVLAAKAGRDGIWILNIAAGEWTRVHSGPAAAVSGTGEGSPVLMLGEEGRLRSYDPETGEALASTELIKRVRQGKPSPVIRANTARAYVNDPAANAVYEIDYKDDLRLARTFKLPFSPGHMVETGW</sequence>
<comment type="caution">
    <text evidence="1">The sequence shown here is derived from an EMBL/GenBank/DDBJ whole genome shotgun (WGS) entry which is preliminary data.</text>
</comment>
<proteinExistence type="predicted"/>
<reference evidence="1 2" key="1">
    <citation type="submission" date="2020-06" db="EMBL/GenBank/DDBJ databases">
        <title>Actinomadura xiongansis sp. nov., isolated from soil of Baiyangdian.</title>
        <authorList>
            <person name="Zhang X."/>
        </authorList>
    </citation>
    <scope>NUCLEOTIDE SEQUENCE [LARGE SCALE GENOMIC DNA]</scope>
    <source>
        <strain evidence="1 2">HBUM206468</strain>
    </source>
</reference>
<dbReference type="InterPro" id="IPR011044">
    <property type="entry name" value="Quino_amine_DH_bsu"/>
</dbReference>
<keyword evidence="2" id="KW-1185">Reference proteome</keyword>
<organism evidence="1 2">
    <name type="scientific">Actinomadura alba</name>
    <dbReference type="NCBI Taxonomy" id="406431"/>
    <lineage>
        <taxon>Bacteria</taxon>
        <taxon>Bacillati</taxon>
        <taxon>Actinomycetota</taxon>
        <taxon>Actinomycetes</taxon>
        <taxon>Streptosporangiales</taxon>
        <taxon>Thermomonosporaceae</taxon>
        <taxon>Actinomadura</taxon>
    </lineage>
</organism>
<evidence type="ECO:0000313" key="2">
    <source>
        <dbReference type="Proteomes" id="UP000805614"/>
    </source>
</evidence>
<dbReference type="EMBL" id="JABVEC010000037">
    <property type="protein sequence ID" value="MBC6470196.1"/>
    <property type="molecule type" value="Genomic_DNA"/>
</dbReference>
<accession>A0ABR7LZI9</accession>
<gene>
    <name evidence="1" type="ORF">HKK74_32605</name>
</gene>
<evidence type="ECO:0000313" key="1">
    <source>
        <dbReference type="EMBL" id="MBC6470196.1"/>
    </source>
</evidence>
<evidence type="ECO:0008006" key="3">
    <source>
        <dbReference type="Google" id="ProtNLM"/>
    </source>
</evidence>
<protein>
    <recommendedName>
        <fullName evidence="3">ABC transporter</fullName>
    </recommendedName>
</protein>